<dbReference type="Pfam" id="PF10433">
    <property type="entry name" value="Beta-prop_RSE1_1st"/>
    <property type="match status" value="1"/>
</dbReference>
<dbReference type="InterPro" id="IPR058543">
    <property type="entry name" value="Beta-prop_RSE1/DDB1/CPSF1_2nd"/>
</dbReference>
<evidence type="ECO:0000256" key="5">
    <source>
        <dbReference type="ARBA" id="ARBA00023187"/>
    </source>
</evidence>
<dbReference type="Gene3D" id="1.10.150.910">
    <property type="match status" value="1"/>
</dbReference>
<evidence type="ECO:0000256" key="2">
    <source>
        <dbReference type="ARBA" id="ARBA00011524"/>
    </source>
</evidence>
<evidence type="ECO:0000256" key="1">
    <source>
        <dbReference type="ARBA" id="ARBA00004123"/>
    </source>
</evidence>
<dbReference type="GO" id="GO:0003676">
    <property type="term" value="F:nucleic acid binding"/>
    <property type="evidence" value="ECO:0007669"/>
    <property type="project" value="InterPro"/>
</dbReference>
<dbReference type="PANTHER" id="PTHR10644">
    <property type="entry name" value="DNA REPAIR/RNA PROCESSING CPSF FAMILY"/>
    <property type="match status" value="1"/>
</dbReference>
<feature type="domain" description="RSE1/DDB1/CPSF1 second beta-propeller" evidence="13">
    <location>
        <begin position="461"/>
        <end position="777"/>
    </location>
</feature>
<evidence type="ECO:0000259" key="13">
    <source>
        <dbReference type="Pfam" id="PF23726"/>
    </source>
</evidence>
<dbReference type="OrthoDB" id="436637at2759"/>
<protein>
    <recommendedName>
        <fullName evidence="8">Pre-mRNA-splicing factor RSE1</fullName>
    </recommendedName>
    <alternativeName>
        <fullName evidence="10">Pre-mRNA-splicing factor rse1</fullName>
    </alternativeName>
</protein>
<comment type="function">
    <text evidence="9">Involved in pre-mRNA splicing and cell cycle control.</text>
</comment>
<dbReference type="SUPFAM" id="SSF50978">
    <property type="entry name" value="WD40 repeat-like"/>
    <property type="match status" value="1"/>
</dbReference>
<accession>A0A5C3QVZ4</accession>
<dbReference type="Gene3D" id="2.130.10.10">
    <property type="entry name" value="YVTN repeat-like/Quinoprotein amine dehydrogenase"/>
    <property type="match status" value="3"/>
</dbReference>
<dbReference type="GO" id="GO:0006397">
    <property type="term" value="P:mRNA processing"/>
    <property type="evidence" value="ECO:0007669"/>
    <property type="project" value="UniProtKB-KW"/>
</dbReference>
<feature type="domain" description="RSE1/DDB1/CPSF1 C-terminal" evidence="11">
    <location>
        <begin position="859"/>
        <end position="1179"/>
    </location>
</feature>
<evidence type="ECO:0000256" key="9">
    <source>
        <dbReference type="ARBA" id="ARBA00055157"/>
    </source>
</evidence>
<dbReference type="Proteomes" id="UP000305067">
    <property type="component" value="Unassembled WGS sequence"/>
</dbReference>
<organism evidence="14 15">
    <name type="scientific">Pterulicium gracile</name>
    <dbReference type="NCBI Taxonomy" id="1884261"/>
    <lineage>
        <taxon>Eukaryota</taxon>
        <taxon>Fungi</taxon>
        <taxon>Dikarya</taxon>
        <taxon>Basidiomycota</taxon>
        <taxon>Agaricomycotina</taxon>
        <taxon>Agaricomycetes</taxon>
        <taxon>Agaricomycetidae</taxon>
        <taxon>Agaricales</taxon>
        <taxon>Pleurotineae</taxon>
        <taxon>Pterulaceae</taxon>
        <taxon>Pterulicium</taxon>
    </lineage>
</organism>
<dbReference type="GO" id="GO:0008380">
    <property type="term" value="P:RNA splicing"/>
    <property type="evidence" value="ECO:0007669"/>
    <property type="project" value="UniProtKB-KW"/>
</dbReference>
<dbReference type="InterPro" id="IPR015943">
    <property type="entry name" value="WD40/YVTN_repeat-like_dom_sf"/>
</dbReference>
<dbReference type="InterPro" id="IPR004871">
    <property type="entry name" value="RSE1/DDB1/CPSF1_C"/>
</dbReference>
<name>A0A5C3QVZ4_9AGAR</name>
<proteinExistence type="inferred from homology"/>
<dbReference type="GO" id="GO:0005681">
    <property type="term" value="C:spliceosomal complex"/>
    <property type="evidence" value="ECO:0007669"/>
    <property type="project" value="UniProtKB-KW"/>
</dbReference>
<evidence type="ECO:0000259" key="12">
    <source>
        <dbReference type="Pfam" id="PF10433"/>
    </source>
</evidence>
<dbReference type="InterPro" id="IPR018846">
    <property type="entry name" value="Beta-prop_RSE1/DDB1/CPSF1_1st"/>
</dbReference>
<dbReference type="Pfam" id="PF23726">
    <property type="entry name" value="Beta-prop_RSE1_2nd"/>
    <property type="match status" value="1"/>
</dbReference>
<evidence type="ECO:0000259" key="11">
    <source>
        <dbReference type="Pfam" id="PF03178"/>
    </source>
</evidence>
<evidence type="ECO:0000256" key="4">
    <source>
        <dbReference type="ARBA" id="ARBA00022728"/>
    </source>
</evidence>
<keyword evidence="15" id="KW-1185">Reference proteome</keyword>
<dbReference type="FunFam" id="2.130.10.10:FF:000068">
    <property type="entry name" value="Pre-mRNA-splicing factor rse1, variant"/>
    <property type="match status" value="1"/>
</dbReference>
<feature type="domain" description="RSE1/DDB1/CPSF1 first beta-propeller" evidence="12">
    <location>
        <begin position="13"/>
        <end position="374"/>
    </location>
</feature>
<comment type="subcellular location">
    <subcellularLocation>
        <location evidence="1">Nucleus</location>
    </subcellularLocation>
</comment>
<evidence type="ECO:0000313" key="15">
    <source>
        <dbReference type="Proteomes" id="UP000305067"/>
    </source>
</evidence>
<dbReference type="EMBL" id="ML178818">
    <property type="protein sequence ID" value="TFL04539.1"/>
    <property type="molecule type" value="Genomic_DNA"/>
</dbReference>
<dbReference type="AlphaFoldDB" id="A0A5C3QVZ4"/>
<dbReference type="InterPro" id="IPR050358">
    <property type="entry name" value="RSE1/DDB1/CFT1"/>
</dbReference>
<keyword evidence="3" id="KW-0507">mRNA processing</keyword>
<evidence type="ECO:0000256" key="10">
    <source>
        <dbReference type="ARBA" id="ARBA00068521"/>
    </source>
</evidence>
<evidence type="ECO:0000256" key="3">
    <source>
        <dbReference type="ARBA" id="ARBA00022664"/>
    </source>
</evidence>
<dbReference type="Pfam" id="PF03178">
    <property type="entry name" value="CPSF_A"/>
    <property type="match status" value="1"/>
</dbReference>
<comment type="similarity">
    <text evidence="7">Belongs to the RSE1 family.</text>
</comment>
<keyword evidence="4" id="KW-0747">Spliceosome</keyword>
<reference evidence="14 15" key="1">
    <citation type="journal article" date="2019" name="Nat. Ecol. Evol.">
        <title>Megaphylogeny resolves global patterns of mushroom evolution.</title>
        <authorList>
            <person name="Varga T."/>
            <person name="Krizsan K."/>
            <person name="Foldi C."/>
            <person name="Dima B."/>
            <person name="Sanchez-Garcia M."/>
            <person name="Sanchez-Ramirez S."/>
            <person name="Szollosi G.J."/>
            <person name="Szarkandi J.G."/>
            <person name="Papp V."/>
            <person name="Albert L."/>
            <person name="Andreopoulos W."/>
            <person name="Angelini C."/>
            <person name="Antonin V."/>
            <person name="Barry K.W."/>
            <person name="Bougher N.L."/>
            <person name="Buchanan P."/>
            <person name="Buyck B."/>
            <person name="Bense V."/>
            <person name="Catcheside P."/>
            <person name="Chovatia M."/>
            <person name="Cooper J."/>
            <person name="Damon W."/>
            <person name="Desjardin D."/>
            <person name="Finy P."/>
            <person name="Geml J."/>
            <person name="Haridas S."/>
            <person name="Hughes K."/>
            <person name="Justo A."/>
            <person name="Karasinski D."/>
            <person name="Kautmanova I."/>
            <person name="Kiss B."/>
            <person name="Kocsube S."/>
            <person name="Kotiranta H."/>
            <person name="LaButti K.M."/>
            <person name="Lechner B.E."/>
            <person name="Liimatainen K."/>
            <person name="Lipzen A."/>
            <person name="Lukacs Z."/>
            <person name="Mihaltcheva S."/>
            <person name="Morgado L.N."/>
            <person name="Niskanen T."/>
            <person name="Noordeloos M.E."/>
            <person name="Ohm R.A."/>
            <person name="Ortiz-Santana B."/>
            <person name="Ovrebo C."/>
            <person name="Racz N."/>
            <person name="Riley R."/>
            <person name="Savchenko A."/>
            <person name="Shiryaev A."/>
            <person name="Soop K."/>
            <person name="Spirin V."/>
            <person name="Szebenyi C."/>
            <person name="Tomsovsky M."/>
            <person name="Tulloss R.E."/>
            <person name="Uehling J."/>
            <person name="Grigoriev I.V."/>
            <person name="Vagvolgyi C."/>
            <person name="Papp T."/>
            <person name="Martin F.M."/>
            <person name="Miettinen O."/>
            <person name="Hibbett D.S."/>
            <person name="Nagy L.G."/>
        </authorList>
    </citation>
    <scope>NUCLEOTIDE SEQUENCE [LARGE SCALE GENOMIC DNA]</scope>
    <source>
        <strain evidence="14 15">CBS 309.79</strain>
    </source>
</reference>
<dbReference type="STRING" id="1884261.A0A5C3QVZ4"/>
<keyword evidence="6" id="KW-0539">Nucleus</keyword>
<comment type="subunit">
    <text evidence="2">Associated with the spliceosome.</text>
</comment>
<gene>
    <name evidence="14" type="ORF">BDV98DRAFT_543551</name>
</gene>
<evidence type="ECO:0000256" key="7">
    <source>
        <dbReference type="ARBA" id="ARBA00038266"/>
    </source>
</evidence>
<evidence type="ECO:0000313" key="14">
    <source>
        <dbReference type="EMBL" id="TFL04539.1"/>
    </source>
</evidence>
<evidence type="ECO:0000256" key="6">
    <source>
        <dbReference type="ARBA" id="ARBA00023242"/>
    </source>
</evidence>
<evidence type="ECO:0000256" key="8">
    <source>
        <dbReference type="ARBA" id="ARBA00040134"/>
    </source>
</evidence>
<keyword evidence="5" id="KW-0508">mRNA splicing</keyword>
<dbReference type="FunFam" id="2.130.10.10:FF:001143">
    <property type="entry name" value="Pre-mRNA-splicing factor rse-1, putative"/>
    <property type="match status" value="1"/>
</dbReference>
<sequence>MHLYNLTLQPPTAITHAVVGNFSGARQQEIIVSHGTRLELLRPDVQAGGKFTTIVSTDVFGSIRSLASFRLTGSTKDYAVVASDSGRIIILDYDPKSSSFIKLHQETYGKSGARRIVPGQFLATDPKGRSVMVAAMEKAKLVYILNRDAAANLTISSPLEAHKNTAIIHHIVGLDVGFENPLFAALEVDYSEADQDATGEALKNTEKMLTYYELDLGLNHVVRKWSEPIDSRANLLVQVPGGQLASSERFDGPSGVLVCCENHIIYRHMDAPAHRVPIPRRNHPLEDPNRGVLIVAAVMHKMKGAFFFLLQSEDGDLFKVTIEHEDEEVKDVRIKYFDTVPVASSLCILKSGFLFVASEFGNHYMYRFQKLGDDDDEPEFNSASFSGFGMANPKMPLPHAYFRTRPLDNLMLSDETESLDPVIDSKVLNLLPNSDSPQIFAACGRGARSTLRTLRHGLEVEESVSSELPGIPNAVWTTKKREDDAYDSYIILSFINGTLVLSIGENIEEVQDTGFLSSAPTLAVQQIGSDGLLQVHPGGIRHVLADKRVNEWRAPGGKTIVCATTNKRQVVVALSSAELVYFELDLDGQLNEYQDLKAMGSTVLALSVGEVPEGRQRTPYLAVGCEDQTVRIISLDPDTTMETISLQALTAPPSAICIAEMLDASINKAQPTMFVNIGLQNGVLLRTVLDPINGQLTDTRTRFLGTRPIRLVRVMVQRNPAILALSSRSWLNYTYQNMMHFTPLIFENLDYAWSFSAELCQEGLIGIAGSVLRIFQVPNLGMKLKQDSIPLSHTPRKFITHPENNYFYLIEGDHRVRGKVASEMRLRELRSNGIEVDEEVVSLPPDAFGYPKAPAGTWASSIRIVDPVEAKTVLEIPLDGNEAAFSIAIVPFSAQNGELHLVVGTAADTTLTPKSCSSGFLRAYKFTDDGAGLEFLHKTETDDVPLALMAFQGRLVAGVGKALRIYDIGKKKLLRKVENKNFPSTIVTLNTQGSRILVGDMQESVFFVAYKPPENRLLIFADDTQPRWTTAVTMLDYNTVAGGDRFGNVFVNRLDSKISEQVDEDPTGAGILHEKGLFMGAPHKTKMLAHFHVGDIITSIHKVSLVAGAREVLLYTCLHGTIGILVPFTSKEDVDFISTLEQHMRTEQGSLVGRDHLSWRGYYTPVKAVVDGDLCETFARLVASKQSNIAGELDRTVGEVLKKLEQLRVTTSGF</sequence>
<dbReference type="InterPro" id="IPR036322">
    <property type="entry name" value="WD40_repeat_dom_sf"/>
</dbReference>